<keyword evidence="1" id="KW-1133">Transmembrane helix</keyword>
<feature type="domain" description="Transketolase N-terminal" evidence="2">
    <location>
        <begin position="13"/>
        <end position="251"/>
    </location>
</feature>
<keyword evidence="1" id="KW-0812">Transmembrane</keyword>
<gene>
    <name evidence="3" type="ORF">SCARUB_04555</name>
</gene>
<reference evidence="3 4" key="1">
    <citation type="submission" date="2016-07" db="EMBL/GenBank/DDBJ databases">
        <title>Draft genome of Scalindua rubra, obtained from a brine-seawater interface in the Red Sea, sheds light on salt adaptation in anammox bacteria.</title>
        <authorList>
            <person name="Speth D.R."/>
            <person name="Lagkouvardos I."/>
            <person name="Wang Y."/>
            <person name="Qian P.-Y."/>
            <person name="Dutilh B.E."/>
            <person name="Jetten M.S."/>
        </authorList>
    </citation>
    <scope>NUCLEOTIDE SEQUENCE [LARGE SCALE GENOMIC DNA]</scope>
    <source>
        <strain evidence="3">BSI-1</strain>
    </source>
</reference>
<dbReference type="Pfam" id="PF00456">
    <property type="entry name" value="Transketolase_N"/>
    <property type="match status" value="1"/>
</dbReference>
<dbReference type="PANTHER" id="PTHR47514">
    <property type="entry name" value="TRANSKETOLASE N-TERMINAL SECTION-RELATED"/>
    <property type="match status" value="1"/>
</dbReference>
<sequence>MKKTDKKLEMISREVRRLMIEVAYRSKSAHVGTSLSCVDLMVSLYFHALHIDKKNWHTRDIFVLSKAHAAMALYAVLTVKGFMDKKTFFSYMQNEGSLPAHLDRFSTKGIEISAGALGHGFNMALGMAYGMKIRHDKRKVFVLIGDGESEEGSIWEGALFAPKLGINNLTAILDYNNLQGYGRPSEICQYEPIVDKWKAFGWEVCRINGHNFSEIVCALKVPNNGRPKIIVADTIKGKGVSFMEDELKWHYYIVTENHKEKAMKELSKGKDEKYCYQ</sequence>
<evidence type="ECO:0000313" key="3">
    <source>
        <dbReference type="EMBL" id="ODS30338.1"/>
    </source>
</evidence>
<dbReference type="InterPro" id="IPR005474">
    <property type="entry name" value="Transketolase_N"/>
</dbReference>
<dbReference type="Gene3D" id="3.40.50.970">
    <property type="match status" value="1"/>
</dbReference>
<evidence type="ECO:0000313" key="4">
    <source>
        <dbReference type="Proteomes" id="UP000094056"/>
    </source>
</evidence>
<evidence type="ECO:0000259" key="2">
    <source>
        <dbReference type="Pfam" id="PF00456"/>
    </source>
</evidence>
<accession>A0A1E3X402</accession>
<dbReference type="AlphaFoldDB" id="A0A1E3X402"/>
<dbReference type="CDD" id="cd02012">
    <property type="entry name" value="TPP_TK"/>
    <property type="match status" value="1"/>
</dbReference>
<name>A0A1E3X402_9BACT</name>
<organism evidence="3 4">
    <name type="scientific">Candidatus Scalindua rubra</name>
    <dbReference type="NCBI Taxonomy" id="1872076"/>
    <lineage>
        <taxon>Bacteria</taxon>
        <taxon>Pseudomonadati</taxon>
        <taxon>Planctomycetota</taxon>
        <taxon>Candidatus Brocadiia</taxon>
        <taxon>Candidatus Brocadiales</taxon>
        <taxon>Candidatus Scalinduaceae</taxon>
        <taxon>Candidatus Scalindua</taxon>
    </lineage>
</organism>
<evidence type="ECO:0000256" key="1">
    <source>
        <dbReference type="SAM" id="Phobius"/>
    </source>
</evidence>
<dbReference type="Proteomes" id="UP000094056">
    <property type="component" value="Unassembled WGS sequence"/>
</dbReference>
<keyword evidence="1" id="KW-0472">Membrane</keyword>
<feature type="transmembrane region" description="Helical" evidence="1">
    <location>
        <begin position="61"/>
        <end position="83"/>
    </location>
</feature>
<dbReference type="SUPFAM" id="SSF52518">
    <property type="entry name" value="Thiamin diphosphate-binding fold (THDP-binding)"/>
    <property type="match status" value="1"/>
</dbReference>
<dbReference type="InterPro" id="IPR029061">
    <property type="entry name" value="THDP-binding"/>
</dbReference>
<protein>
    <recommendedName>
        <fullName evidence="2">Transketolase N-terminal domain-containing protein</fullName>
    </recommendedName>
</protein>
<proteinExistence type="predicted"/>
<dbReference type="PANTHER" id="PTHR47514:SF2">
    <property type="entry name" value="TRANSKETOLASE"/>
    <property type="match status" value="1"/>
</dbReference>
<comment type="caution">
    <text evidence="3">The sequence shown here is derived from an EMBL/GenBank/DDBJ whole genome shotgun (WGS) entry which is preliminary data.</text>
</comment>
<dbReference type="EMBL" id="MAYW01000241">
    <property type="protein sequence ID" value="ODS30338.1"/>
    <property type="molecule type" value="Genomic_DNA"/>
</dbReference>
<dbReference type="PATRIC" id="fig|1872076.5.peg.5466"/>